<dbReference type="AlphaFoldDB" id="A0A2H3D1Z4"/>
<dbReference type="InParanoid" id="A0A2H3D1Z4"/>
<protein>
    <submittedName>
        <fullName evidence="1">Uncharacterized protein</fullName>
    </submittedName>
</protein>
<reference evidence="2" key="1">
    <citation type="journal article" date="2017" name="Nat. Ecol. Evol.">
        <title>Genome expansion and lineage-specific genetic innovations in the forest pathogenic fungi Armillaria.</title>
        <authorList>
            <person name="Sipos G."/>
            <person name="Prasanna A.N."/>
            <person name="Walter M.C."/>
            <person name="O'Connor E."/>
            <person name="Balint B."/>
            <person name="Krizsan K."/>
            <person name="Kiss B."/>
            <person name="Hess J."/>
            <person name="Varga T."/>
            <person name="Slot J."/>
            <person name="Riley R."/>
            <person name="Boka B."/>
            <person name="Rigling D."/>
            <person name="Barry K."/>
            <person name="Lee J."/>
            <person name="Mihaltcheva S."/>
            <person name="LaButti K."/>
            <person name="Lipzen A."/>
            <person name="Waldron R."/>
            <person name="Moloney N.M."/>
            <person name="Sperisen C."/>
            <person name="Kredics L."/>
            <person name="Vagvoelgyi C."/>
            <person name="Patrignani A."/>
            <person name="Fitzpatrick D."/>
            <person name="Nagy I."/>
            <person name="Doyle S."/>
            <person name="Anderson J.B."/>
            <person name="Grigoriev I.V."/>
            <person name="Gueldener U."/>
            <person name="Muensterkoetter M."/>
            <person name="Nagy L.G."/>
        </authorList>
    </citation>
    <scope>NUCLEOTIDE SEQUENCE [LARGE SCALE GENOMIC DNA]</scope>
    <source>
        <strain evidence="2">Ar21-2</strain>
    </source>
</reference>
<keyword evidence="2" id="KW-1185">Reference proteome</keyword>
<evidence type="ECO:0000313" key="2">
    <source>
        <dbReference type="Proteomes" id="UP000217790"/>
    </source>
</evidence>
<name>A0A2H3D1Z4_ARMGA</name>
<dbReference type="Proteomes" id="UP000217790">
    <property type="component" value="Unassembled WGS sequence"/>
</dbReference>
<proteinExistence type="predicted"/>
<dbReference type="EMBL" id="KZ293695">
    <property type="protein sequence ID" value="PBK84808.1"/>
    <property type="molecule type" value="Genomic_DNA"/>
</dbReference>
<evidence type="ECO:0000313" key="1">
    <source>
        <dbReference type="EMBL" id="PBK84808.1"/>
    </source>
</evidence>
<organism evidence="1 2">
    <name type="scientific">Armillaria gallica</name>
    <name type="common">Bulbous honey fungus</name>
    <name type="synonym">Armillaria bulbosa</name>
    <dbReference type="NCBI Taxonomy" id="47427"/>
    <lineage>
        <taxon>Eukaryota</taxon>
        <taxon>Fungi</taxon>
        <taxon>Dikarya</taxon>
        <taxon>Basidiomycota</taxon>
        <taxon>Agaricomycotina</taxon>
        <taxon>Agaricomycetes</taxon>
        <taxon>Agaricomycetidae</taxon>
        <taxon>Agaricales</taxon>
        <taxon>Marasmiineae</taxon>
        <taxon>Physalacriaceae</taxon>
        <taxon>Armillaria</taxon>
    </lineage>
</organism>
<gene>
    <name evidence="1" type="ORF">ARMGADRAFT_1036755</name>
</gene>
<accession>A0A2H3D1Z4</accession>
<sequence>MSHATSKSFNCNTKVPAYLKGMNHIPIHIVLVLQKGNEVWTLSQNLCCLLSSQAVFLQGDREKAKTSRTMRKSDPQHNPPPFWVSSVVVQHVDTCNKLQMAPFKLS</sequence>